<proteinExistence type="predicted"/>
<feature type="transmembrane region" description="Helical" evidence="1">
    <location>
        <begin position="20"/>
        <end position="42"/>
    </location>
</feature>
<dbReference type="AlphaFoldDB" id="A0A0V1B3P7"/>
<keyword evidence="3" id="KW-1185">Reference proteome</keyword>
<reference evidence="2 3" key="1">
    <citation type="submission" date="2015-01" db="EMBL/GenBank/DDBJ databases">
        <title>Evolution of Trichinella species and genotypes.</title>
        <authorList>
            <person name="Korhonen P.K."/>
            <person name="Edoardo P."/>
            <person name="Giuseppe L.R."/>
            <person name="Gasser R.B."/>
        </authorList>
    </citation>
    <scope>NUCLEOTIDE SEQUENCE [LARGE SCALE GENOMIC DNA]</scope>
    <source>
        <strain evidence="2">ISS3</strain>
    </source>
</reference>
<organism evidence="2 3">
    <name type="scientific">Trichinella spiralis</name>
    <name type="common">Trichina worm</name>
    <dbReference type="NCBI Taxonomy" id="6334"/>
    <lineage>
        <taxon>Eukaryota</taxon>
        <taxon>Metazoa</taxon>
        <taxon>Ecdysozoa</taxon>
        <taxon>Nematoda</taxon>
        <taxon>Enoplea</taxon>
        <taxon>Dorylaimia</taxon>
        <taxon>Trichinellida</taxon>
        <taxon>Trichinellidae</taxon>
        <taxon>Trichinella</taxon>
    </lineage>
</organism>
<gene>
    <name evidence="2" type="ORF">T01_4160</name>
</gene>
<keyword evidence="1" id="KW-0472">Membrane</keyword>
<evidence type="ECO:0000256" key="1">
    <source>
        <dbReference type="SAM" id="Phobius"/>
    </source>
</evidence>
<comment type="caution">
    <text evidence="2">The sequence shown here is derived from an EMBL/GenBank/DDBJ whole genome shotgun (WGS) entry which is preliminary data.</text>
</comment>
<evidence type="ECO:0000313" key="3">
    <source>
        <dbReference type="Proteomes" id="UP000054776"/>
    </source>
</evidence>
<protein>
    <submittedName>
        <fullName evidence="2">Uncharacterized protein</fullName>
    </submittedName>
</protein>
<dbReference type="EMBL" id="JYDH01000114">
    <property type="protein sequence ID" value="KRY31662.1"/>
    <property type="molecule type" value="Genomic_DNA"/>
</dbReference>
<dbReference type="Proteomes" id="UP000054776">
    <property type="component" value="Unassembled WGS sequence"/>
</dbReference>
<sequence length="276" mass="31239">MDVFDHDLKAFLHDSTALSISLFVVIGTLLITSLVALILVVINNCIRWTIQKFKPLYYIRIIIVYRVCQINPFCSAGFNCLSVKPQLHSTHRLKCGERKIIAISALIRTDATMSEMRKPKQSAIFILSAAFRNVVRVDSSSILMLMFKFRDESTNRNSIRINNIPCLILKLLRKVELHMSVNLSKSAKCPTMDPVGLYFEQNVSSQTTKQKKNGNLKMQVKRLDGQLTNSTLHLPYLLQAVEIVFNSSHSPTVNSSDETSLKICQLIKLNGKLLKK</sequence>
<evidence type="ECO:0000313" key="2">
    <source>
        <dbReference type="EMBL" id="KRY31662.1"/>
    </source>
</evidence>
<dbReference type="OrthoDB" id="10329104at2759"/>
<dbReference type="InParanoid" id="A0A0V1B3P7"/>
<keyword evidence="1" id="KW-0812">Transmembrane</keyword>
<accession>A0A0V1B3P7</accession>
<keyword evidence="1" id="KW-1133">Transmembrane helix</keyword>
<name>A0A0V1B3P7_TRISP</name>